<evidence type="ECO:0000256" key="1">
    <source>
        <dbReference type="SAM" id="MobiDB-lite"/>
    </source>
</evidence>
<comment type="caution">
    <text evidence="2">The sequence shown here is derived from an EMBL/GenBank/DDBJ whole genome shotgun (WGS) entry which is preliminary data.</text>
</comment>
<dbReference type="EMBL" id="JAVRER010000002">
    <property type="protein sequence ID" value="MDT0414153.1"/>
    <property type="molecule type" value="Genomic_DNA"/>
</dbReference>
<dbReference type="AlphaFoldDB" id="A0ABD5DYC5"/>
<accession>A0ABD5DYC5</accession>
<evidence type="ECO:0008006" key="4">
    <source>
        <dbReference type="Google" id="ProtNLM"/>
    </source>
</evidence>
<gene>
    <name evidence="2" type="ORF">RM574_01500</name>
</gene>
<feature type="compositionally biased region" description="Basic residues" evidence="1">
    <location>
        <begin position="197"/>
        <end position="208"/>
    </location>
</feature>
<organism evidence="2 3">
    <name type="scientific">Streptomyces evansiae</name>
    <dbReference type="NCBI Taxonomy" id="3075535"/>
    <lineage>
        <taxon>Bacteria</taxon>
        <taxon>Bacillati</taxon>
        <taxon>Actinomycetota</taxon>
        <taxon>Actinomycetes</taxon>
        <taxon>Kitasatosporales</taxon>
        <taxon>Streptomycetaceae</taxon>
        <taxon>Streptomyces</taxon>
    </lineage>
</organism>
<reference evidence="3" key="1">
    <citation type="submission" date="2023-07" db="EMBL/GenBank/DDBJ databases">
        <title>30 novel species of actinomycetes from the DSMZ collection.</title>
        <authorList>
            <person name="Nouioui I."/>
        </authorList>
    </citation>
    <scope>NUCLEOTIDE SEQUENCE [LARGE SCALE GENOMIC DNA]</scope>
    <source>
        <strain evidence="3">DSM 41982</strain>
    </source>
</reference>
<sequence>MEALAASLVAVFGTALGAALTHVFQRRNALRAESVAREERLRQERVAAFSSFAGALADYRRGQLDHWYARRREEPGAEQLRREAARLRAVALEAMFRAELLTDSAELAATGRRALKESDRMDLSRTREELEGPRARSREAVYAYVAAARGWVPGAQGLSDNSRLPRDAMHALPPHGRPPGDDGNCQTAPSPAGPGCGRRRTRCPRGRP</sequence>
<feature type="region of interest" description="Disordered" evidence="1">
    <location>
        <begin position="155"/>
        <end position="208"/>
    </location>
</feature>
<dbReference type="RefSeq" id="WP_254667532.1">
    <property type="nucleotide sequence ID" value="NZ_JAVRER010000002.1"/>
</dbReference>
<evidence type="ECO:0000313" key="3">
    <source>
        <dbReference type="Proteomes" id="UP001183607"/>
    </source>
</evidence>
<protein>
    <recommendedName>
        <fullName evidence="4">Protein kilB</fullName>
    </recommendedName>
</protein>
<dbReference type="Proteomes" id="UP001183607">
    <property type="component" value="Unassembled WGS sequence"/>
</dbReference>
<name>A0ABD5DYC5_9ACTN</name>
<proteinExistence type="predicted"/>
<evidence type="ECO:0000313" key="2">
    <source>
        <dbReference type="EMBL" id="MDT0414153.1"/>
    </source>
</evidence>